<dbReference type="EMBL" id="CP163429">
    <property type="protein sequence ID" value="XDP96777.1"/>
    <property type="molecule type" value="Genomic_DNA"/>
</dbReference>
<dbReference type="RefSeq" id="WP_369159328.1">
    <property type="nucleotide sequence ID" value="NZ_CP163429.1"/>
</dbReference>
<organism evidence="3">
    <name type="scientific">Streptomyces sp. R02</name>
    <dbReference type="NCBI Taxonomy" id="3238623"/>
    <lineage>
        <taxon>Bacteria</taxon>
        <taxon>Bacillati</taxon>
        <taxon>Actinomycetota</taxon>
        <taxon>Actinomycetes</taxon>
        <taxon>Kitasatosporales</taxon>
        <taxon>Streptomycetaceae</taxon>
        <taxon>Streptomyces</taxon>
    </lineage>
</organism>
<keyword evidence="2" id="KW-1133">Transmembrane helix</keyword>
<gene>
    <name evidence="3" type="ORF">AB5J57_26095</name>
</gene>
<accession>A0AB39LVT0</accession>
<feature type="transmembrane region" description="Helical" evidence="2">
    <location>
        <begin position="77"/>
        <end position="100"/>
    </location>
</feature>
<name>A0AB39LVT0_9ACTN</name>
<keyword evidence="2" id="KW-0812">Transmembrane</keyword>
<sequence length="118" mass="12475">MSFGHQPWSGPPPHHHPDPRTTAHTRPPAEHERDDAEEAAARLSVGLRIGARIAVVWLVYVTAAALVPGVYGTPVAGTMSLGAVLALVPLGVGVHGVVAYGRRVDRAAAADAEHRRWS</sequence>
<feature type="compositionally biased region" description="Basic and acidic residues" evidence="1">
    <location>
        <begin position="15"/>
        <end position="34"/>
    </location>
</feature>
<reference evidence="3" key="1">
    <citation type="submission" date="2024-07" db="EMBL/GenBank/DDBJ databases">
        <authorList>
            <person name="Yu S.T."/>
        </authorList>
    </citation>
    <scope>NUCLEOTIDE SEQUENCE</scope>
    <source>
        <strain evidence="3">R02</strain>
    </source>
</reference>
<proteinExistence type="predicted"/>
<feature type="transmembrane region" description="Helical" evidence="2">
    <location>
        <begin position="49"/>
        <end position="71"/>
    </location>
</feature>
<evidence type="ECO:0008006" key="4">
    <source>
        <dbReference type="Google" id="ProtNLM"/>
    </source>
</evidence>
<protein>
    <recommendedName>
        <fullName evidence="4">DUF485 domain-containing protein</fullName>
    </recommendedName>
</protein>
<evidence type="ECO:0000256" key="1">
    <source>
        <dbReference type="SAM" id="MobiDB-lite"/>
    </source>
</evidence>
<evidence type="ECO:0000256" key="2">
    <source>
        <dbReference type="SAM" id="Phobius"/>
    </source>
</evidence>
<evidence type="ECO:0000313" key="3">
    <source>
        <dbReference type="EMBL" id="XDP96777.1"/>
    </source>
</evidence>
<dbReference type="AlphaFoldDB" id="A0AB39LVT0"/>
<feature type="region of interest" description="Disordered" evidence="1">
    <location>
        <begin position="1"/>
        <end position="38"/>
    </location>
</feature>
<keyword evidence="2" id="KW-0472">Membrane</keyword>